<proteinExistence type="predicted"/>
<keyword evidence="1" id="KW-0812">Transmembrane</keyword>
<keyword evidence="1" id="KW-1133">Transmembrane helix</keyword>
<name>A0A2D3I502_9VIRU</name>
<evidence type="ECO:0000256" key="1">
    <source>
        <dbReference type="SAM" id="Phobius"/>
    </source>
</evidence>
<reference evidence="2" key="1">
    <citation type="journal article" date="2018" name="Aquaculture">
        <title>Complete genome sequence of a white spot syndrome virus associated with a disease incursion in Australia.</title>
        <authorList>
            <person name="Oakey J."/>
            <person name="Smith C.S."/>
        </authorList>
    </citation>
    <scope>NUCLEOTIDE SEQUENCE [LARGE SCALE GENOMIC DNA]</scope>
    <source>
        <strain evidence="2">WSSV-AU</strain>
    </source>
</reference>
<evidence type="ECO:0000313" key="2">
    <source>
        <dbReference type="EMBL" id="ATU83459.1"/>
    </source>
</evidence>
<dbReference type="Proteomes" id="UP000267516">
    <property type="component" value="Segment"/>
</dbReference>
<feature type="transmembrane region" description="Helical" evidence="1">
    <location>
        <begin position="204"/>
        <end position="220"/>
    </location>
</feature>
<protein>
    <submittedName>
        <fullName evidence="2">ORF29</fullName>
    </submittedName>
</protein>
<dbReference type="EMBL" id="MF768985">
    <property type="protein sequence ID" value="ATU83459.1"/>
    <property type="molecule type" value="Genomic_DNA"/>
</dbReference>
<keyword evidence="1" id="KW-0472">Membrane</keyword>
<sequence>MSDTEVVPLLIFSFASEMLLQRKENPFKAPDALSFSSAFLSISFKNASLLKKSSSSSSSNSSQFSSAVDWAGEELGAVTSFLLEALPQSSTLIALETKLLLTDLTLLLFIKIASWRLLTIFRRLLGLPKKSLEQNIFSIFIKTSVYSFALSSWPKLSCSTDPWKKVLFSSSFFVSASSSLSSSSSSSSPSSSSFSSPSSSSPPFSFFSFFFFLFLLFLLFF</sequence>
<organism evidence="2">
    <name type="scientific">White spot syndrome virus</name>
    <dbReference type="NCBI Taxonomy" id="342409"/>
    <lineage>
        <taxon>Viruses</taxon>
        <taxon>Viruses incertae sedis</taxon>
        <taxon>Naldaviricetes</taxon>
        <taxon>Nimaviridae</taxon>
        <taxon>Whispovirus</taxon>
    </lineage>
</organism>
<accession>A0A2D3I502</accession>